<dbReference type="Proteomes" id="UP000054018">
    <property type="component" value="Unassembled WGS sequence"/>
</dbReference>
<feature type="compositionally biased region" description="Polar residues" evidence="1">
    <location>
        <begin position="418"/>
        <end position="428"/>
    </location>
</feature>
<proteinExistence type="predicted"/>
<accession>A0A0C9ZTY4</accession>
<protein>
    <submittedName>
        <fullName evidence="2">Uncharacterized protein</fullName>
    </submittedName>
</protein>
<dbReference type="InterPro" id="IPR046521">
    <property type="entry name" value="DUF6698"/>
</dbReference>
<feature type="compositionally biased region" description="Basic residues" evidence="1">
    <location>
        <begin position="518"/>
        <end position="527"/>
    </location>
</feature>
<evidence type="ECO:0000313" key="3">
    <source>
        <dbReference type="Proteomes" id="UP000054018"/>
    </source>
</evidence>
<evidence type="ECO:0000256" key="1">
    <source>
        <dbReference type="SAM" id="MobiDB-lite"/>
    </source>
</evidence>
<dbReference type="EMBL" id="KN833706">
    <property type="protein sequence ID" value="KIK25722.1"/>
    <property type="molecule type" value="Genomic_DNA"/>
</dbReference>
<sequence>MPEDFMRALRNVSSDSSGPEAGSDSSDLDNNLEELQEWRRVMCEPPPDASAPQLRAALGTAQLAYSKLHIEMKKLRIDYDSLLSSLPQNRKRAVENNPNTILDNNIAAQAKKYCFFYHFWIPKDIFPLAIPPPGYDLNDPTRWSTPESKLSGLKAELYFMLPNDLRVRATTYSNFGRVFSNAVGAERPNILKPVKDNAQQLFAYLGLDTDLFASENSRALRGSNEAVKALLKMHPGNVGARYTPLSPLLFPKPNAPMARDLFKTQLLVNIIRVMVFGKGVLAGKRRGGPQGRGQKLGVSGASAGLVAIAATFARYLLSNDRELTTIGEESGFKYQDDFEYFVEILSDPSKREWSMEVMQFINQGVWNTSGPSSAEAAPDSSSASVAPTWESDILAQLNGPRQPTPPPRTPSPDARFNADSTSPLSSLSYMPEATNGPPVDSVVISQSANSVTSTLSLGVTNLSLGSARTSVLPSVSTCGRDLPAVGGRSNSRTAAVPALPPLAATAASTQVPPAKERRTTRRRGKNK</sequence>
<dbReference type="AlphaFoldDB" id="A0A0C9ZTY4"/>
<organism evidence="2 3">
    <name type="scientific">Pisolithus microcarpus 441</name>
    <dbReference type="NCBI Taxonomy" id="765257"/>
    <lineage>
        <taxon>Eukaryota</taxon>
        <taxon>Fungi</taxon>
        <taxon>Dikarya</taxon>
        <taxon>Basidiomycota</taxon>
        <taxon>Agaricomycotina</taxon>
        <taxon>Agaricomycetes</taxon>
        <taxon>Agaricomycetidae</taxon>
        <taxon>Boletales</taxon>
        <taxon>Sclerodermatineae</taxon>
        <taxon>Pisolithaceae</taxon>
        <taxon>Pisolithus</taxon>
    </lineage>
</organism>
<reference evidence="3" key="2">
    <citation type="submission" date="2015-01" db="EMBL/GenBank/DDBJ databases">
        <title>Evolutionary Origins and Diversification of the Mycorrhizal Mutualists.</title>
        <authorList>
            <consortium name="DOE Joint Genome Institute"/>
            <consortium name="Mycorrhizal Genomics Consortium"/>
            <person name="Kohler A."/>
            <person name="Kuo A."/>
            <person name="Nagy L.G."/>
            <person name="Floudas D."/>
            <person name="Copeland A."/>
            <person name="Barry K.W."/>
            <person name="Cichocki N."/>
            <person name="Veneault-Fourrey C."/>
            <person name="LaButti K."/>
            <person name="Lindquist E.A."/>
            <person name="Lipzen A."/>
            <person name="Lundell T."/>
            <person name="Morin E."/>
            <person name="Murat C."/>
            <person name="Riley R."/>
            <person name="Ohm R."/>
            <person name="Sun H."/>
            <person name="Tunlid A."/>
            <person name="Henrissat B."/>
            <person name="Grigoriev I.V."/>
            <person name="Hibbett D.S."/>
            <person name="Martin F."/>
        </authorList>
    </citation>
    <scope>NUCLEOTIDE SEQUENCE [LARGE SCALE GENOMIC DNA]</scope>
    <source>
        <strain evidence="3">441</strain>
    </source>
</reference>
<dbReference type="HOGENOM" id="CLU_028048_1_0_1"/>
<feature type="region of interest" description="Disordered" evidence="1">
    <location>
        <begin position="396"/>
        <end position="434"/>
    </location>
</feature>
<feature type="compositionally biased region" description="Low complexity" evidence="1">
    <location>
        <begin position="493"/>
        <end position="507"/>
    </location>
</feature>
<keyword evidence="3" id="KW-1185">Reference proteome</keyword>
<feature type="region of interest" description="Disordered" evidence="1">
    <location>
        <begin position="1"/>
        <end position="29"/>
    </location>
</feature>
<dbReference type="Pfam" id="PF20414">
    <property type="entry name" value="DUF6698"/>
    <property type="match status" value="1"/>
</dbReference>
<dbReference type="OrthoDB" id="2857391at2759"/>
<reference evidence="2 3" key="1">
    <citation type="submission" date="2014-04" db="EMBL/GenBank/DDBJ databases">
        <authorList>
            <consortium name="DOE Joint Genome Institute"/>
            <person name="Kuo A."/>
            <person name="Kohler A."/>
            <person name="Costa M.D."/>
            <person name="Nagy L.G."/>
            <person name="Floudas D."/>
            <person name="Copeland A."/>
            <person name="Barry K.W."/>
            <person name="Cichocki N."/>
            <person name="Veneault-Fourrey C."/>
            <person name="LaButti K."/>
            <person name="Lindquist E.A."/>
            <person name="Lipzen A."/>
            <person name="Lundell T."/>
            <person name="Morin E."/>
            <person name="Murat C."/>
            <person name="Sun H."/>
            <person name="Tunlid A."/>
            <person name="Henrissat B."/>
            <person name="Grigoriev I.V."/>
            <person name="Hibbett D.S."/>
            <person name="Martin F."/>
            <person name="Nordberg H.P."/>
            <person name="Cantor M.N."/>
            <person name="Hua S.X."/>
        </authorList>
    </citation>
    <scope>NUCLEOTIDE SEQUENCE [LARGE SCALE GENOMIC DNA]</scope>
    <source>
        <strain evidence="2 3">441</strain>
    </source>
</reference>
<feature type="compositionally biased region" description="Polar residues" evidence="1">
    <location>
        <begin position="11"/>
        <end position="25"/>
    </location>
</feature>
<feature type="region of interest" description="Disordered" evidence="1">
    <location>
        <begin position="483"/>
        <end position="527"/>
    </location>
</feature>
<evidence type="ECO:0000313" key="2">
    <source>
        <dbReference type="EMBL" id="KIK25722.1"/>
    </source>
</evidence>
<gene>
    <name evidence="2" type="ORF">PISMIDRAFT_9459</name>
</gene>
<name>A0A0C9ZTY4_9AGAM</name>